<sequence length="351" mass="39580">MRQVSYSQLKTVTRGITVPGAGGGIHTVERAFLQQCTGGSIEKSSRASQPIRDFTTVVQPPVQKTLQQYLGNGEYPSFQSIAMFESSFIQVTRKGKQAFLHNNCNRAIVGIATTNPKLPLPNVMFMARPTVGQISSGQHTEELMLTRLIPLKFVRISIHDSKKQLIKIKLINRRSYYLQLYSSTEDEKALFDCWLSLVHLLHHPPWRYLRQCPRSRTTADSLSVQVVSSEIDTKLDHMSDHISDHISLDTEDEVLEVESDALPLEKKATKTVFPSRDTVVGENYTEPEDYLVRTKSVLQDINVGESYTQSEDDLLRTKSVMLTSSRRSLGSGWDSFENYKDSSTTSEEASK</sequence>
<accession>A0ACB8G8S4</accession>
<evidence type="ECO:0000313" key="1">
    <source>
        <dbReference type="EMBL" id="KAH8016153.1"/>
    </source>
</evidence>
<proteinExistence type="predicted"/>
<protein>
    <submittedName>
        <fullName evidence="1">Uncharacterized protein</fullName>
    </submittedName>
</protein>
<organism evidence="1 2">
    <name type="scientific">Sphaerodactylus townsendi</name>
    <dbReference type="NCBI Taxonomy" id="933632"/>
    <lineage>
        <taxon>Eukaryota</taxon>
        <taxon>Metazoa</taxon>
        <taxon>Chordata</taxon>
        <taxon>Craniata</taxon>
        <taxon>Vertebrata</taxon>
        <taxon>Euteleostomi</taxon>
        <taxon>Lepidosauria</taxon>
        <taxon>Squamata</taxon>
        <taxon>Bifurcata</taxon>
        <taxon>Gekkota</taxon>
        <taxon>Sphaerodactylidae</taxon>
        <taxon>Sphaerodactylus</taxon>
    </lineage>
</organism>
<dbReference type="Proteomes" id="UP000827872">
    <property type="component" value="Linkage Group LG01"/>
</dbReference>
<dbReference type="EMBL" id="CM037614">
    <property type="protein sequence ID" value="KAH8016153.1"/>
    <property type="molecule type" value="Genomic_DNA"/>
</dbReference>
<evidence type="ECO:0000313" key="2">
    <source>
        <dbReference type="Proteomes" id="UP000827872"/>
    </source>
</evidence>
<reference evidence="1" key="1">
    <citation type="submission" date="2021-08" db="EMBL/GenBank/DDBJ databases">
        <title>The first chromosome-level gecko genome reveals the dynamic sex chromosomes of Neotropical dwarf geckos (Sphaerodactylidae: Sphaerodactylus).</title>
        <authorList>
            <person name="Pinto B.J."/>
            <person name="Keating S.E."/>
            <person name="Gamble T."/>
        </authorList>
    </citation>
    <scope>NUCLEOTIDE SEQUENCE</scope>
    <source>
        <strain evidence="1">TG3544</strain>
    </source>
</reference>
<comment type="caution">
    <text evidence="1">The sequence shown here is derived from an EMBL/GenBank/DDBJ whole genome shotgun (WGS) entry which is preliminary data.</text>
</comment>
<gene>
    <name evidence="1" type="ORF">K3G42_012776</name>
</gene>
<keyword evidence="2" id="KW-1185">Reference proteome</keyword>
<name>A0ACB8G8S4_9SAUR</name>